<dbReference type="Proteomes" id="UP000824044">
    <property type="component" value="Unassembled WGS sequence"/>
</dbReference>
<dbReference type="AlphaFoldDB" id="A0A9D2DXS1"/>
<reference evidence="1" key="2">
    <citation type="submission" date="2021-04" db="EMBL/GenBank/DDBJ databases">
        <authorList>
            <person name="Gilroy R."/>
        </authorList>
    </citation>
    <scope>NUCLEOTIDE SEQUENCE</scope>
    <source>
        <strain evidence="1">CHK33-5263</strain>
    </source>
</reference>
<name>A0A9D2DXS1_9FIRM</name>
<evidence type="ECO:0000313" key="1">
    <source>
        <dbReference type="EMBL" id="HIZ25311.1"/>
    </source>
</evidence>
<dbReference type="EMBL" id="DXBS01000138">
    <property type="protein sequence ID" value="HIZ25311.1"/>
    <property type="molecule type" value="Genomic_DNA"/>
</dbReference>
<reference evidence="1" key="1">
    <citation type="journal article" date="2021" name="PeerJ">
        <title>Extensive microbial diversity within the chicken gut microbiome revealed by metagenomics and culture.</title>
        <authorList>
            <person name="Gilroy R."/>
            <person name="Ravi A."/>
            <person name="Getino M."/>
            <person name="Pursley I."/>
            <person name="Horton D.L."/>
            <person name="Alikhan N.F."/>
            <person name="Baker D."/>
            <person name="Gharbi K."/>
            <person name="Hall N."/>
            <person name="Watson M."/>
            <person name="Adriaenssens E.M."/>
            <person name="Foster-Nyarko E."/>
            <person name="Jarju S."/>
            <person name="Secka A."/>
            <person name="Antonio M."/>
            <person name="Oren A."/>
            <person name="Chaudhuri R.R."/>
            <person name="La Ragione R."/>
            <person name="Hildebrand F."/>
            <person name="Pallen M.J."/>
        </authorList>
    </citation>
    <scope>NUCLEOTIDE SEQUENCE</scope>
    <source>
        <strain evidence="1">CHK33-5263</strain>
    </source>
</reference>
<accession>A0A9D2DXS1</accession>
<sequence>MLKSLTAIFSVLALLAGAVIFEHFFVQTNFVHFHEELTTLYEKVEADEANVEDARAVRNAWEARKEQLQVFLPHNDVARVDLHLSEAVRLIGEGERSLALAKLETLLNLAATFPQAYRTTPSNIF</sequence>
<organism evidence="1 2">
    <name type="scientific">Candidatus Gallimonas intestinigallinarum</name>
    <dbReference type="NCBI Taxonomy" id="2838604"/>
    <lineage>
        <taxon>Bacteria</taxon>
        <taxon>Bacillati</taxon>
        <taxon>Bacillota</taxon>
        <taxon>Clostridia</taxon>
        <taxon>Candidatus Gallimonas</taxon>
    </lineage>
</organism>
<gene>
    <name evidence="1" type="ORF">H9812_07605</name>
</gene>
<protein>
    <submittedName>
        <fullName evidence="1">DUF4363 family protein</fullName>
    </submittedName>
</protein>
<comment type="caution">
    <text evidence="1">The sequence shown here is derived from an EMBL/GenBank/DDBJ whole genome shotgun (WGS) entry which is preliminary data.</text>
</comment>
<evidence type="ECO:0000313" key="2">
    <source>
        <dbReference type="Proteomes" id="UP000824044"/>
    </source>
</evidence>
<proteinExistence type="predicted"/>